<dbReference type="AlphaFoldDB" id="A0A2P2JBJ9"/>
<reference evidence="1" key="1">
    <citation type="submission" date="2018-02" db="EMBL/GenBank/DDBJ databases">
        <title>Rhizophora mucronata_Transcriptome.</title>
        <authorList>
            <person name="Meera S.P."/>
            <person name="Sreeshan A."/>
            <person name="Augustine A."/>
        </authorList>
    </citation>
    <scope>NUCLEOTIDE SEQUENCE</scope>
    <source>
        <tissue evidence="1">Leaf</tissue>
    </source>
</reference>
<name>A0A2P2JBJ9_RHIMU</name>
<protein>
    <submittedName>
        <fullName evidence="1">Uncharacterized protein</fullName>
    </submittedName>
</protein>
<accession>A0A2P2JBJ9</accession>
<sequence length="48" mass="5464">MARRLCSRFSSLSSVFKVPKPQVPPPRLDILSNARNNIYSGFFPHFQG</sequence>
<evidence type="ECO:0000313" key="1">
    <source>
        <dbReference type="EMBL" id="MBW90823.1"/>
    </source>
</evidence>
<dbReference type="EMBL" id="GGEC01010340">
    <property type="protein sequence ID" value="MBW90823.1"/>
    <property type="molecule type" value="Transcribed_RNA"/>
</dbReference>
<proteinExistence type="predicted"/>
<organism evidence="1">
    <name type="scientific">Rhizophora mucronata</name>
    <name type="common">Asiatic mangrove</name>
    <dbReference type="NCBI Taxonomy" id="61149"/>
    <lineage>
        <taxon>Eukaryota</taxon>
        <taxon>Viridiplantae</taxon>
        <taxon>Streptophyta</taxon>
        <taxon>Embryophyta</taxon>
        <taxon>Tracheophyta</taxon>
        <taxon>Spermatophyta</taxon>
        <taxon>Magnoliopsida</taxon>
        <taxon>eudicotyledons</taxon>
        <taxon>Gunneridae</taxon>
        <taxon>Pentapetalae</taxon>
        <taxon>rosids</taxon>
        <taxon>fabids</taxon>
        <taxon>Malpighiales</taxon>
        <taxon>Rhizophoraceae</taxon>
        <taxon>Rhizophora</taxon>
    </lineage>
</organism>